<dbReference type="InterPro" id="IPR008520">
    <property type="entry name" value="DUF802"/>
</dbReference>
<evidence type="ECO:0000313" key="2">
    <source>
        <dbReference type="EMBL" id="SEP54050.1"/>
    </source>
</evidence>
<dbReference type="OrthoDB" id="3691230at2"/>
<feature type="domain" description="DUF802" evidence="1">
    <location>
        <begin position="40"/>
        <end position="68"/>
    </location>
</feature>
<dbReference type="EMBL" id="FOEF01000036">
    <property type="protein sequence ID" value="SEP54050.1"/>
    <property type="molecule type" value="Genomic_DNA"/>
</dbReference>
<gene>
    <name evidence="2" type="ORF">SAMN04489732_1367</name>
</gene>
<sequence length="98" mass="11211">MSTPDFLISWTFMQSFEMTLTVDEARELFVPDPLAKGRMVAQLWEAACSRQQAATDATAQQLREMLHENPEVLSEPLCTFEHDDVDHTRRIDSIEIIG</sequence>
<dbReference type="Pfam" id="PF05650">
    <property type="entry name" value="DUF802"/>
    <property type="match status" value="1"/>
</dbReference>
<organism evidence="2 3">
    <name type="scientific">Amycolatopsis saalfeldensis</name>
    <dbReference type="NCBI Taxonomy" id="394193"/>
    <lineage>
        <taxon>Bacteria</taxon>
        <taxon>Bacillati</taxon>
        <taxon>Actinomycetota</taxon>
        <taxon>Actinomycetes</taxon>
        <taxon>Pseudonocardiales</taxon>
        <taxon>Pseudonocardiaceae</taxon>
        <taxon>Amycolatopsis</taxon>
    </lineage>
</organism>
<dbReference type="Proteomes" id="UP000198582">
    <property type="component" value="Unassembled WGS sequence"/>
</dbReference>
<evidence type="ECO:0000259" key="1">
    <source>
        <dbReference type="Pfam" id="PF05650"/>
    </source>
</evidence>
<protein>
    <recommendedName>
        <fullName evidence="1">DUF802 domain-containing protein</fullName>
    </recommendedName>
</protein>
<keyword evidence="3" id="KW-1185">Reference proteome</keyword>
<evidence type="ECO:0000313" key="3">
    <source>
        <dbReference type="Proteomes" id="UP000198582"/>
    </source>
</evidence>
<accession>A0A1H8YPF5</accession>
<name>A0A1H8YPF5_9PSEU</name>
<reference evidence="2 3" key="1">
    <citation type="submission" date="2016-10" db="EMBL/GenBank/DDBJ databases">
        <authorList>
            <person name="de Groot N.N."/>
        </authorList>
    </citation>
    <scope>NUCLEOTIDE SEQUENCE [LARGE SCALE GENOMIC DNA]</scope>
    <source>
        <strain evidence="2 3">DSM 44993</strain>
    </source>
</reference>
<dbReference type="PROSITE" id="PS00018">
    <property type="entry name" value="EF_HAND_1"/>
    <property type="match status" value="1"/>
</dbReference>
<dbReference type="RefSeq" id="WP_091629098.1">
    <property type="nucleotide sequence ID" value="NZ_FOEF01000036.1"/>
</dbReference>
<proteinExistence type="predicted"/>
<dbReference type="AlphaFoldDB" id="A0A1H8YPF5"/>
<dbReference type="InterPro" id="IPR018247">
    <property type="entry name" value="EF_Hand_1_Ca_BS"/>
</dbReference>